<dbReference type="InterPro" id="IPR005094">
    <property type="entry name" value="Endonuclease_MobA/VirD2"/>
</dbReference>
<name>A0A336JXS8_9BRAD</name>
<dbReference type="OrthoDB" id="279005at2"/>
<evidence type="ECO:0000259" key="2">
    <source>
        <dbReference type="Pfam" id="PF03432"/>
    </source>
</evidence>
<reference evidence="4 5" key="1">
    <citation type="submission" date="2017-08" db="EMBL/GenBank/DDBJ databases">
        <authorList>
            <person name="de Groot N.N."/>
        </authorList>
    </citation>
    <scope>NUCLEOTIDE SEQUENCE [LARGE SCALE GENOMIC DNA]</scope>
    <source>
        <strain evidence="4 5">JA575</strain>
    </source>
</reference>
<dbReference type="EMBL" id="QRDT01000030">
    <property type="protein sequence ID" value="RED25771.1"/>
    <property type="molecule type" value="Genomic_DNA"/>
</dbReference>
<gene>
    <name evidence="3" type="ORF">BJ125_1304</name>
    <name evidence="4" type="ORF">SAMN05892882_1304</name>
</gene>
<organism evidence="4 5">
    <name type="scientific">Rhodopseudomonas pentothenatexigens</name>
    <dbReference type="NCBI Taxonomy" id="999699"/>
    <lineage>
        <taxon>Bacteria</taxon>
        <taxon>Pseudomonadati</taxon>
        <taxon>Pseudomonadota</taxon>
        <taxon>Alphaproteobacteria</taxon>
        <taxon>Hyphomicrobiales</taxon>
        <taxon>Nitrobacteraceae</taxon>
        <taxon>Rhodopseudomonas</taxon>
    </lineage>
</organism>
<evidence type="ECO:0000313" key="3">
    <source>
        <dbReference type="EMBL" id="RED25771.1"/>
    </source>
</evidence>
<dbReference type="Pfam" id="PF03432">
    <property type="entry name" value="Relaxase"/>
    <property type="match status" value="1"/>
</dbReference>
<evidence type="ECO:0000256" key="1">
    <source>
        <dbReference type="SAM" id="MobiDB-lite"/>
    </source>
</evidence>
<feature type="region of interest" description="Disordered" evidence="1">
    <location>
        <begin position="372"/>
        <end position="411"/>
    </location>
</feature>
<accession>A0A336JXS8</accession>
<dbReference type="AlphaFoldDB" id="A0A336JXS8"/>
<feature type="compositionally biased region" description="Basic and acidic residues" evidence="1">
    <location>
        <begin position="444"/>
        <end position="470"/>
    </location>
</feature>
<feature type="compositionally biased region" description="Basic and acidic residues" evidence="1">
    <location>
        <begin position="400"/>
        <end position="409"/>
    </location>
</feature>
<dbReference type="Proteomes" id="UP000252631">
    <property type="component" value="Unassembled WGS sequence"/>
</dbReference>
<protein>
    <submittedName>
        <fullName evidence="4">Relaxase/mobilisation nuclease-like protein</fullName>
    </submittedName>
    <submittedName>
        <fullName evidence="3">Relaxase/mobilization nuclease-like protein</fullName>
    </submittedName>
</protein>
<dbReference type="Proteomes" id="UP000256343">
    <property type="component" value="Unassembled WGS sequence"/>
</dbReference>
<keyword evidence="6" id="KW-1185">Reference proteome</keyword>
<feature type="domain" description="MobA/VirD2-like nuclease" evidence="2">
    <location>
        <begin position="28"/>
        <end position="147"/>
    </location>
</feature>
<sequence>MIVKFNRPGKSFAGLAAYLTHDSGKAKSSERVRWTHTLNLANDEIPHAVDEMLWTVRAANDLKREAGVSAGGRKLENPVKHFSLNWHPSEKPSREEMIGAVQDFLKDMGWEDRQALLVAHTDKHYPHVHVMLNTVSPEDGRSINAGFEQVRASFWALNYERSQFRIHCEQRLRPYEEREPSPTRDVWQQMKEAEQENDKAEVERIWETPDYFDRGDFYERNSHEWVLLKTHQRKEREAFFAEGKPEFRRARNRVYRHVRAEYRGEWMTYFDSERRGLDAESLAEMKTDIVTRQTEELEKRREEACKELRERRDKEYKDLLLHQKEERAELRARQKEGEASPHLLDLAYAAEDKEGRIGPDDMEGYFRLAGREVTSPPGEQRPAVEPQHDDDHDHHHRHHHDGESNRVHDGASLTGGLGLGALGGIAAIGERLFDGFFGGGPAVKRADEAPRERSKEAFNQRARQNEEQIRGQEAQTEAEKLLAWWQERRERKRERD</sequence>
<evidence type="ECO:0000313" key="5">
    <source>
        <dbReference type="Proteomes" id="UP000252631"/>
    </source>
</evidence>
<dbReference type="RefSeq" id="WP_114360504.1">
    <property type="nucleotide sequence ID" value="NZ_QRDT01000030.1"/>
</dbReference>
<proteinExistence type="predicted"/>
<reference evidence="3 6" key="2">
    <citation type="submission" date="2018-07" db="EMBL/GenBank/DDBJ databases">
        <title>Genomic Encyclopedia of Archaeal and Bacterial Type Strains, Phase II (KMG-II): from individual species to whole genera.</title>
        <authorList>
            <person name="Goeker M."/>
        </authorList>
    </citation>
    <scope>NUCLEOTIDE SEQUENCE [LARGE SCALE GENOMIC DNA]</scope>
    <source>
        <strain evidence="3 6">JA575</strain>
    </source>
</reference>
<feature type="region of interest" description="Disordered" evidence="1">
    <location>
        <begin position="443"/>
        <end position="475"/>
    </location>
</feature>
<evidence type="ECO:0000313" key="4">
    <source>
        <dbReference type="EMBL" id="SSW93099.1"/>
    </source>
</evidence>
<evidence type="ECO:0000313" key="6">
    <source>
        <dbReference type="Proteomes" id="UP000256343"/>
    </source>
</evidence>
<dbReference type="EMBL" id="UFQQ01000030">
    <property type="protein sequence ID" value="SSW93099.1"/>
    <property type="molecule type" value="Genomic_DNA"/>
</dbReference>